<sequence>MNALEAEYSFLAPTWKLPSVATTSLYPNGHDGSYSPSGSKVNNSDA</sequence>
<comment type="caution">
    <text evidence="2">The sequence shown here is derived from an EMBL/GenBank/DDBJ whole genome shotgun (WGS) entry which is preliminary data.</text>
</comment>
<proteinExistence type="predicted"/>
<evidence type="ECO:0000313" key="2">
    <source>
        <dbReference type="EMBL" id="CAF4996344.1"/>
    </source>
</evidence>
<feature type="region of interest" description="Disordered" evidence="1">
    <location>
        <begin position="26"/>
        <end position="46"/>
    </location>
</feature>
<accession>A0A8S3DQV5</accession>
<dbReference type="AlphaFoldDB" id="A0A8S3DQV5"/>
<feature type="compositionally biased region" description="Polar residues" evidence="1">
    <location>
        <begin position="34"/>
        <end position="46"/>
    </location>
</feature>
<dbReference type="EMBL" id="CAJOBJ010205774">
    <property type="protein sequence ID" value="CAF4996344.1"/>
    <property type="molecule type" value="Genomic_DNA"/>
</dbReference>
<feature type="non-terminal residue" evidence="2">
    <location>
        <position position="46"/>
    </location>
</feature>
<organism evidence="2 3">
    <name type="scientific">Rotaria magnacalcarata</name>
    <dbReference type="NCBI Taxonomy" id="392030"/>
    <lineage>
        <taxon>Eukaryota</taxon>
        <taxon>Metazoa</taxon>
        <taxon>Spiralia</taxon>
        <taxon>Gnathifera</taxon>
        <taxon>Rotifera</taxon>
        <taxon>Eurotatoria</taxon>
        <taxon>Bdelloidea</taxon>
        <taxon>Philodinida</taxon>
        <taxon>Philodinidae</taxon>
        <taxon>Rotaria</taxon>
    </lineage>
</organism>
<dbReference type="Proteomes" id="UP000681720">
    <property type="component" value="Unassembled WGS sequence"/>
</dbReference>
<evidence type="ECO:0000313" key="3">
    <source>
        <dbReference type="Proteomes" id="UP000681720"/>
    </source>
</evidence>
<protein>
    <submittedName>
        <fullName evidence="2">Uncharacterized protein</fullName>
    </submittedName>
</protein>
<reference evidence="2" key="1">
    <citation type="submission" date="2021-02" db="EMBL/GenBank/DDBJ databases">
        <authorList>
            <person name="Nowell W R."/>
        </authorList>
    </citation>
    <scope>NUCLEOTIDE SEQUENCE</scope>
</reference>
<name>A0A8S3DQV5_9BILA</name>
<gene>
    <name evidence="2" type="ORF">GIL414_LOCUS56965</name>
</gene>
<evidence type="ECO:0000256" key="1">
    <source>
        <dbReference type="SAM" id="MobiDB-lite"/>
    </source>
</evidence>